<keyword evidence="3" id="KW-1185">Reference proteome</keyword>
<name>A0ABR2FJA2_9ROSI</name>
<dbReference type="Proteomes" id="UP001472677">
    <property type="component" value="Unassembled WGS sequence"/>
</dbReference>
<feature type="transmembrane region" description="Helical" evidence="1">
    <location>
        <begin position="121"/>
        <end position="142"/>
    </location>
</feature>
<comment type="caution">
    <text evidence="2">The sequence shown here is derived from an EMBL/GenBank/DDBJ whole genome shotgun (WGS) entry which is preliminary data.</text>
</comment>
<evidence type="ECO:0000256" key="1">
    <source>
        <dbReference type="SAM" id="Phobius"/>
    </source>
</evidence>
<feature type="transmembrane region" description="Helical" evidence="1">
    <location>
        <begin position="163"/>
        <end position="192"/>
    </location>
</feature>
<evidence type="ECO:0000313" key="3">
    <source>
        <dbReference type="Proteomes" id="UP001472677"/>
    </source>
</evidence>
<feature type="transmembrane region" description="Helical" evidence="1">
    <location>
        <begin position="84"/>
        <end position="109"/>
    </location>
</feature>
<sequence length="207" mass="22676">MVEGRGGEQLIIGDEEWSGWRLGFGYRCGSTGAGNDDERRNAFGGVGSFHGKSGSISFHGLSHSHQLVQESKLMSSPFPEGQGSFLWVLGLIALISSLILPQFFFSYAIESFFKDETLVEIVSSFSFEVLFYIGLGVFFLVTDHVQRPYLELSPKRWGLITGLRGYLSSSLFATGFKVVTPLVAAFVTWPVLGFQAPFTMIPGPSIA</sequence>
<evidence type="ECO:0000313" key="2">
    <source>
        <dbReference type="EMBL" id="KAK8580940.1"/>
    </source>
</evidence>
<dbReference type="PANTHER" id="PTHR33918:SF4">
    <property type="entry name" value="ABC-2 TYPE TRANSPORTER DOMAIN-CONTAINING PROTEIN"/>
    <property type="match status" value="1"/>
</dbReference>
<dbReference type="PANTHER" id="PTHR33918">
    <property type="entry name" value="OS01G0704200 PROTEIN"/>
    <property type="match status" value="1"/>
</dbReference>
<accession>A0ABR2FJA2</accession>
<protein>
    <submittedName>
        <fullName evidence="2">Uncharacterized protein</fullName>
    </submittedName>
</protein>
<keyword evidence="1" id="KW-1133">Transmembrane helix</keyword>
<keyword evidence="1" id="KW-0812">Transmembrane</keyword>
<organism evidence="2 3">
    <name type="scientific">Hibiscus sabdariffa</name>
    <name type="common">roselle</name>
    <dbReference type="NCBI Taxonomy" id="183260"/>
    <lineage>
        <taxon>Eukaryota</taxon>
        <taxon>Viridiplantae</taxon>
        <taxon>Streptophyta</taxon>
        <taxon>Embryophyta</taxon>
        <taxon>Tracheophyta</taxon>
        <taxon>Spermatophyta</taxon>
        <taxon>Magnoliopsida</taxon>
        <taxon>eudicotyledons</taxon>
        <taxon>Gunneridae</taxon>
        <taxon>Pentapetalae</taxon>
        <taxon>rosids</taxon>
        <taxon>malvids</taxon>
        <taxon>Malvales</taxon>
        <taxon>Malvaceae</taxon>
        <taxon>Malvoideae</taxon>
        <taxon>Hibiscus</taxon>
    </lineage>
</organism>
<dbReference type="EMBL" id="JBBPBM010000006">
    <property type="protein sequence ID" value="KAK8580940.1"/>
    <property type="molecule type" value="Genomic_DNA"/>
</dbReference>
<keyword evidence="1" id="KW-0472">Membrane</keyword>
<reference evidence="2 3" key="1">
    <citation type="journal article" date="2024" name="G3 (Bethesda)">
        <title>Genome assembly of Hibiscus sabdariffa L. provides insights into metabolisms of medicinal natural products.</title>
        <authorList>
            <person name="Kim T."/>
        </authorList>
    </citation>
    <scope>NUCLEOTIDE SEQUENCE [LARGE SCALE GENOMIC DNA]</scope>
    <source>
        <strain evidence="2">TK-2024</strain>
        <tissue evidence="2">Old leaves</tissue>
    </source>
</reference>
<gene>
    <name evidence="2" type="ORF">V6N12_071189</name>
</gene>
<proteinExistence type="predicted"/>